<name>A0A160MYT1_9GAMM</name>
<dbReference type="SUPFAM" id="SSF54593">
    <property type="entry name" value="Glyoxalase/Bleomycin resistance protein/Dihydroxybiphenyl dioxygenase"/>
    <property type="match status" value="1"/>
</dbReference>
<dbReference type="RefSeq" id="WP_063670295.1">
    <property type="nucleotide sequence ID" value="NZ_CP014841.1"/>
</dbReference>
<dbReference type="KEGG" id="dtx:ATSB10_05340"/>
<dbReference type="CDD" id="cd08356">
    <property type="entry name" value="VOC_CChe_VCA0619_like"/>
    <property type="match status" value="1"/>
</dbReference>
<reference evidence="2 3" key="1">
    <citation type="submission" date="2016-02" db="EMBL/GenBank/DDBJ databases">
        <title>Complete genome sequencing and analysis of ATSB10, Dyella thiooxydans isolated from rhizosphere soil of sunflower (Helianthus annuus L.).</title>
        <authorList>
            <person name="Lee Y."/>
            <person name="Hwangbo K."/>
            <person name="Chung H."/>
            <person name="Yoo J."/>
            <person name="Kim K.Y."/>
            <person name="Sa T.M."/>
            <person name="Um Y."/>
            <person name="Madhaiyan M."/>
        </authorList>
    </citation>
    <scope>NUCLEOTIDE SEQUENCE [LARGE SCALE GENOMIC DNA]</scope>
    <source>
        <strain evidence="2 3">ATSB10</strain>
    </source>
</reference>
<protein>
    <recommendedName>
        <fullName evidence="1">VOC domain-containing protein</fullName>
    </recommendedName>
</protein>
<sequence>MDRLDTIEIKAFVPARDYALSRRFYADAGFEEKSEGDGVAYFAAGDCSFLLQDFHHPDLAGNLVMHLLVADVDAWHRHLCERGIAERYGVRLDTPADRPWRMRDFCMTDPSGVLWRIAQNIGGRPLADG</sequence>
<accession>A0A160MYT1</accession>
<feature type="domain" description="VOC" evidence="1">
    <location>
        <begin position="3"/>
        <end position="120"/>
    </location>
</feature>
<dbReference type="PATRIC" id="fig|445710.3.peg.532"/>
<gene>
    <name evidence="2" type="ORF">ATSB10_05340</name>
</gene>
<dbReference type="EMBL" id="CP014841">
    <property type="protein sequence ID" value="AND67988.1"/>
    <property type="molecule type" value="Genomic_DNA"/>
</dbReference>
<evidence type="ECO:0000313" key="2">
    <source>
        <dbReference type="EMBL" id="AND67988.1"/>
    </source>
</evidence>
<evidence type="ECO:0000313" key="3">
    <source>
        <dbReference type="Proteomes" id="UP000077255"/>
    </source>
</evidence>
<dbReference type="InterPro" id="IPR037523">
    <property type="entry name" value="VOC_core"/>
</dbReference>
<dbReference type="AlphaFoldDB" id="A0A160MYT1"/>
<dbReference type="InterPro" id="IPR004360">
    <property type="entry name" value="Glyas_Fos-R_dOase_dom"/>
</dbReference>
<proteinExistence type="predicted"/>
<keyword evidence="3" id="KW-1185">Reference proteome</keyword>
<evidence type="ECO:0000259" key="1">
    <source>
        <dbReference type="PROSITE" id="PS51819"/>
    </source>
</evidence>
<dbReference type="Gene3D" id="3.10.180.10">
    <property type="entry name" value="2,3-Dihydroxybiphenyl 1,2-Dioxygenase, domain 1"/>
    <property type="match status" value="1"/>
</dbReference>
<dbReference type="PROSITE" id="PS51819">
    <property type="entry name" value="VOC"/>
    <property type="match status" value="1"/>
</dbReference>
<organism evidence="2 3">
    <name type="scientific">Dyella thiooxydans</name>
    <dbReference type="NCBI Taxonomy" id="445710"/>
    <lineage>
        <taxon>Bacteria</taxon>
        <taxon>Pseudomonadati</taxon>
        <taxon>Pseudomonadota</taxon>
        <taxon>Gammaproteobacteria</taxon>
        <taxon>Lysobacterales</taxon>
        <taxon>Rhodanobacteraceae</taxon>
        <taxon>Dyella</taxon>
    </lineage>
</organism>
<dbReference type="Pfam" id="PF00903">
    <property type="entry name" value="Glyoxalase"/>
    <property type="match status" value="1"/>
</dbReference>
<dbReference type="STRING" id="445710.ATSB10_05340"/>
<dbReference type="Proteomes" id="UP000077255">
    <property type="component" value="Chromosome"/>
</dbReference>
<dbReference type="OrthoDB" id="674527at2"/>
<dbReference type="InterPro" id="IPR029068">
    <property type="entry name" value="Glyas_Bleomycin-R_OHBP_Dase"/>
</dbReference>